<gene>
    <name evidence="1" type="ORF">RM649_23790</name>
</gene>
<organism evidence="1 2">
    <name type="scientific">Streptomyces salyersiae</name>
    <dbReference type="NCBI Taxonomy" id="3075530"/>
    <lineage>
        <taxon>Bacteria</taxon>
        <taxon>Bacillati</taxon>
        <taxon>Actinomycetota</taxon>
        <taxon>Actinomycetes</taxon>
        <taxon>Kitasatosporales</taxon>
        <taxon>Streptomycetaceae</taxon>
        <taxon>Streptomyces</taxon>
    </lineage>
</organism>
<dbReference type="Proteomes" id="UP001183777">
    <property type="component" value="Unassembled WGS sequence"/>
</dbReference>
<evidence type="ECO:0000313" key="2">
    <source>
        <dbReference type="Proteomes" id="UP001183777"/>
    </source>
</evidence>
<accession>A0ABU2RPS7</accession>
<dbReference type="RefSeq" id="WP_311659701.1">
    <property type="nucleotide sequence ID" value="NZ_JAVREX010000011.1"/>
</dbReference>
<dbReference type="Gene3D" id="3.40.50.1100">
    <property type="match status" value="1"/>
</dbReference>
<keyword evidence="2" id="KW-1185">Reference proteome</keyword>
<evidence type="ECO:0000313" key="1">
    <source>
        <dbReference type="EMBL" id="MDT0430656.1"/>
    </source>
</evidence>
<dbReference type="SUPFAM" id="SSF53686">
    <property type="entry name" value="Tryptophan synthase beta subunit-like PLP-dependent enzymes"/>
    <property type="match status" value="1"/>
</dbReference>
<name>A0ABU2RPS7_9ACTN</name>
<protein>
    <submittedName>
        <fullName evidence="1">Uncharacterized protein</fullName>
    </submittedName>
</protein>
<proteinExistence type="predicted"/>
<sequence>MPSRIPGIGRPRTEPGFLPAVVDLMIPVPDAASVAALRWLRTAAGIDAGPATGTNIWGTCHPVARMSEAGMRGSVVTLVGDTAGPYLDTHLDPSWVRAQGLDPAPYEADIERFTRTGDWPAGRRG</sequence>
<comment type="caution">
    <text evidence="1">The sequence shown here is derived from an EMBL/GenBank/DDBJ whole genome shotgun (WGS) entry which is preliminary data.</text>
</comment>
<reference evidence="2" key="1">
    <citation type="submission" date="2023-07" db="EMBL/GenBank/DDBJ databases">
        <title>30 novel species of actinomycetes from the DSMZ collection.</title>
        <authorList>
            <person name="Nouioui I."/>
        </authorList>
    </citation>
    <scope>NUCLEOTIDE SEQUENCE [LARGE SCALE GENOMIC DNA]</scope>
    <source>
        <strain evidence="2">DSM 41770</strain>
    </source>
</reference>
<dbReference type="InterPro" id="IPR036052">
    <property type="entry name" value="TrpB-like_PALP_sf"/>
</dbReference>
<dbReference type="EMBL" id="JAVREX010000011">
    <property type="protein sequence ID" value="MDT0430656.1"/>
    <property type="molecule type" value="Genomic_DNA"/>
</dbReference>